<dbReference type="Proteomes" id="UP001049176">
    <property type="component" value="Chromosome 8"/>
</dbReference>
<feature type="binding site" evidence="6">
    <location>
        <position position="113"/>
    </location>
    <ligand>
        <name>FAD</name>
        <dbReference type="ChEBI" id="CHEBI:57692"/>
    </ligand>
</feature>
<dbReference type="PANTHER" id="PTHR11552">
    <property type="entry name" value="GLUCOSE-METHANOL-CHOLINE GMC OXIDOREDUCTASE"/>
    <property type="match status" value="1"/>
</dbReference>
<dbReference type="InterPro" id="IPR012132">
    <property type="entry name" value="GMC_OxRdtase"/>
</dbReference>
<dbReference type="InterPro" id="IPR036188">
    <property type="entry name" value="FAD/NAD-bd_sf"/>
</dbReference>
<reference evidence="10" key="1">
    <citation type="journal article" date="2021" name="Genome Biol. Evol.">
        <title>The assembled and annotated genome of the fairy-ring fungus Marasmius oreades.</title>
        <authorList>
            <person name="Hiltunen M."/>
            <person name="Ament-Velasquez S.L."/>
            <person name="Johannesson H."/>
        </authorList>
    </citation>
    <scope>NUCLEOTIDE SEQUENCE</scope>
    <source>
        <strain evidence="10">03SP1</strain>
    </source>
</reference>
<evidence type="ECO:0000256" key="4">
    <source>
        <dbReference type="ARBA" id="ARBA00022827"/>
    </source>
</evidence>
<dbReference type="PIRSF" id="PIRSF000137">
    <property type="entry name" value="Alcohol_oxidase"/>
    <property type="match status" value="1"/>
</dbReference>
<dbReference type="SUPFAM" id="SSF54373">
    <property type="entry name" value="FAD-linked reductases, C-terminal domain"/>
    <property type="match status" value="1"/>
</dbReference>
<dbReference type="RefSeq" id="XP_043005312.1">
    <property type="nucleotide sequence ID" value="XM_043157942.1"/>
</dbReference>
<evidence type="ECO:0008006" key="12">
    <source>
        <dbReference type="Google" id="ProtNLM"/>
    </source>
</evidence>
<dbReference type="EMBL" id="CM032188">
    <property type="protein sequence ID" value="KAG7088841.1"/>
    <property type="molecule type" value="Genomic_DNA"/>
</dbReference>
<dbReference type="PANTHER" id="PTHR11552:SF147">
    <property type="entry name" value="CHOLINE DEHYDROGENASE, MITOCHONDRIAL"/>
    <property type="match status" value="1"/>
</dbReference>
<dbReference type="Gene3D" id="3.50.50.60">
    <property type="entry name" value="FAD/NAD(P)-binding domain"/>
    <property type="match status" value="1"/>
</dbReference>
<evidence type="ECO:0000256" key="7">
    <source>
        <dbReference type="SAM" id="SignalP"/>
    </source>
</evidence>
<keyword evidence="3" id="KW-0285">Flavoprotein</keyword>
<dbReference type="Pfam" id="PF00732">
    <property type="entry name" value="GMC_oxred_N"/>
    <property type="match status" value="1"/>
</dbReference>
<comment type="caution">
    <text evidence="10">The sequence shown here is derived from an EMBL/GenBank/DDBJ whole genome shotgun (WGS) entry which is preliminary data.</text>
</comment>
<sequence>MRSLLAFTVTALSLGAPALSKLYQSITDLKQTHYDYVIVGGGTAGSVVAARLSEDEKNKVLVIEAGVDNANIQNIIVPFLGVQALNTLVDWNYTSTPQVGMKNRTIPLARGHVLGGSSSINYMTWNRGSNDVWDTFAKLSGDDGWSWNNVEKYNSEVSRLVAPADGHNTSGQIIPSAHGNGPVEVSLPGFAQELEPKVLQTSKELGGRFRYNEDFNAGDMIGIGYVQSSIGHGERSSSATAYLVPALGRDNLDVVVNSRAVKIRASKKAPDGGNTTIDTVEIAQSATGPRFNVTATKEVILSGGVFGSPQLLMLSGIGPKEELDKLGVPVVLDSPDVGRNLMEHPLLSVYYTVNSNNTFDDVIRDPSAASVLLEQWKNNRTGLMVLPAAGNTAAFMKNPDNFTVDGTPAGFDPSTGPRSGNTEIIFVNGFAALGPQTQPTEGHFMTVIGGVVSPTSRGTFTLNSTNPFDYPIIDPQLLTTNYDVQTMLQVMRDVDTFVAQPAWKDYVIKPLREFVDDADREDYIRANSVTINHCVGTARMGPGGVENGVVDGQLRVKGVNGLRIVDASIYPIIPENHPQAAAYILGERIADLIKSGKSY</sequence>
<evidence type="ECO:0000313" key="10">
    <source>
        <dbReference type="EMBL" id="KAG7088841.1"/>
    </source>
</evidence>
<keyword evidence="11" id="KW-1185">Reference proteome</keyword>
<feature type="signal peptide" evidence="7">
    <location>
        <begin position="1"/>
        <end position="20"/>
    </location>
</feature>
<dbReference type="Pfam" id="PF05199">
    <property type="entry name" value="GMC_oxred_C"/>
    <property type="match status" value="1"/>
</dbReference>
<comment type="cofactor">
    <cofactor evidence="1 6">
        <name>FAD</name>
        <dbReference type="ChEBI" id="CHEBI:57692"/>
    </cofactor>
</comment>
<feature type="domain" description="Glucose-methanol-choline oxidoreductase N-terminal" evidence="8">
    <location>
        <begin position="34"/>
        <end position="345"/>
    </location>
</feature>
<dbReference type="KEGG" id="more:E1B28_012796"/>
<dbReference type="Gene3D" id="3.30.560.10">
    <property type="entry name" value="Glucose Oxidase, domain 3"/>
    <property type="match status" value="1"/>
</dbReference>
<dbReference type="InterPro" id="IPR000172">
    <property type="entry name" value="GMC_OxRdtase_N"/>
</dbReference>
<evidence type="ECO:0000256" key="1">
    <source>
        <dbReference type="ARBA" id="ARBA00001974"/>
    </source>
</evidence>
<dbReference type="GO" id="GO:0016614">
    <property type="term" value="F:oxidoreductase activity, acting on CH-OH group of donors"/>
    <property type="evidence" value="ECO:0007669"/>
    <property type="project" value="InterPro"/>
</dbReference>
<feature type="chain" id="PRO_5040301208" description="Aryl-alcohol oxidase" evidence="7">
    <location>
        <begin position="21"/>
        <end position="599"/>
    </location>
</feature>
<dbReference type="InterPro" id="IPR007867">
    <property type="entry name" value="GMC_OxRtase_C"/>
</dbReference>
<dbReference type="OrthoDB" id="269227at2759"/>
<keyword evidence="7" id="KW-0732">Signal</keyword>
<feature type="active site" description="Proton acceptor" evidence="5">
    <location>
        <position position="577"/>
    </location>
</feature>
<comment type="similarity">
    <text evidence="2">Belongs to the GMC oxidoreductase family.</text>
</comment>
<accession>A0A9P7RS86</accession>
<dbReference type="AlphaFoldDB" id="A0A9P7RS86"/>
<evidence type="ECO:0000259" key="8">
    <source>
        <dbReference type="Pfam" id="PF00732"/>
    </source>
</evidence>
<dbReference type="SUPFAM" id="SSF51905">
    <property type="entry name" value="FAD/NAD(P)-binding domain"/>
    <property type="match status" value="1"/>
</dbReference>
<feature type="active site" description="Proton donor" evidence="5">
    <location>
        <position position="533"/>
    </location>
</feature>
<evidence type="ECO:0000256" key="6">
    <source>
        <dbReference type="PIRSR" id="PIRSR000137-2"/>
    </source>
</evidence>
<evidence type="ECO:0000256" key="2">
    <source>
        <dbReference type="ARBA" id="ARBA00010790"/>
    </source>
</evidence>
<gene>
    <name evidence="10" type="ORF">E1B28_012796</name>
</gene>
<dbReference type="GO" id="GO:0050660">
    <property type="term" value="F:flavin adenine dinucleotide binding"/>
    <property type="evidence" value="ECO:0007669"/>
    <property type="project" value="InterPro"/>
</dbReference>
<feature type="binding site" evidence="6">
    <location>
        <begin position="578"/>
        <end position="579"/>
    </location>
    <ligand>
        <name>FAD</name>
        <dbReference type="ChEBI" id="CHEBI:57692"/>
    </ligand>
</feature>
<proteinExistence type="inferred from homology"/>
<keyword evidence="4 6" id="KW-0274">FAD</keyword>
<evidence type="ECO:0000259" key="9">
    <source>
        <dbReference type="Pfam" id="PF05199"/>
    </source>
</evidence>
<name>A0A9P7RS86_9AGAR</name>
<feature type="domain" description="Glucose-methanol-choline oxidoreductase C-terminal" evidence="9">
    <location>
        <begin position="454"/>
        <end position="586"/>
    </location>
</feature>
<evidence type="ECO:0000256" key="3">
    <source>
        <dbReference type="ARBA" id="ARBA00022630"/>
    </source>
</evidence>
<organism evidence="10 11">
    <name type="scientific">Marasmius oreades</name>
    <name type="common">fairy-ring Marasmius</name>
    <dbReference type="NCBI Taxonomy" id="181124"/>
    <lineage>
        <taxon>Eukaryota</taxon>
        <taxon>Fungi</taxon>
        <taxon>Dikarya</taxon>
        <taxon>Basidiomycota</taxon>
        <taxon>Agaricomycotina</taxon>
        <taxon>Agaricomycetes</taxon>
        <taxon>Agaricomycetidae</taxon>
        <taxon>Agaricales</taxon>
        <taxon>Marasmiineae</taxon>
        <taxon>Marasmiaceae</taxon>
        <taxon>Marasmius</taxon>
    </lineage>
</organism>
<evidence type="ECO:0000313" key="11">
    <source>
        <dbReference type="Proteomes" id="UP001049176"/>
    </source>
</evidence>
<evidence type="ECO:0000256" key="5">
    <source>
        <dbReference type="PIRSR" id="PIRSR000137-1"/>
    </source>
</evidence>
<protein>
    <recommendedName>
        <fullName evidence="12">Aryl-alcohol oxidase</fullName>
    </recommendedName>
</protein>
<dbReference type="GeneID" id="66081871"/>